<gene>
    <name evidence="13" type="ORF">WDZ17_01235</name>
</gene>
<evidence type="ECO:0000256" key="11">
    <source>
        <dbReference type="SAM" id="Phobius"/>
    </source>
</evidence>
<keyword evidence="4" id="KW-0874">Quinone</keyword>
<evidence type="ECO:0000259" key="12">
    <source>
        <dbReference type="SMART" id="SM00756"/>
    </source>
</evidence>
<keyword evidence="8" id="KW-1015">Disulfide bond</keyword>
<dbReference type="Proteomes" id="UP001387100">
    <property type="component" value="Unassembled WGS sequence"/>
</dbReference>
<keyword evidence="7 11" id="KW-0472">Membrane</keyword>
<accession>A0ABU8RFS0</accession>
<keyword evidence="14" id="KW-1185">Reference proteome</keyword>
<organism evidence="13 14">
    <name type="scientific">Pseudokineococcus basanitobsidens</name>
    <dbReference type="NCBI Taxonomy" id="1926649"/>
    <lineage>
        <taxon>Bacteria</taxon>
        <taxon>Bacillati</taxon>
        <taxon>Actinomycetota</taxon>
        <taxon>Actinomycetes</taxon>
        <taxon>Kineosporiales</taxon>
        <taxon>Kineosporiaceae</taxon>
        <taxon>Pseudokineococcus</taxon>
    </lineage>
</organism>
<dbReference type="InterPro" id="IPR041714">
    <property type="entry name" value="VKOR_Actinobacteria"/>
</dbReference>
<evidence type="ECO:0000256" key="9">
    <source>
        <dbReference type="ARBA" id="ARBA00023284"/>
    </source>
</evidence>
<reference evidence="13 14" key="1">
    <citation type="journal article" date="2017" name="Int. J. Syst. Evol. Microbiol.">
        <title>Pseudokineococcus basanitobsidens sp. nov., isolated from volcanic rock.</title>
        <authorList>
            <person name="Lee D.W."/>
            <person name="Park M.Y."/>
            <person name="Kim J.J."/>
            <person name="Kim B.S."/>
        </authorList>
    </citation>
    <scope>NUCLEOTIDE SEQUENCE [LARGE SCALE GENOMIC DNA]</scope>
    <source>
        <strain evidence="13 14">DSM 103726</strain>
    </source>
</reference>
<dbReference type="Gene3D" id="1.20.1440.130">
    <property type="entry name" value="VKOR domain"/>
    <property type="match status" value="1"/>
</dbReference>
<evidence type="ECO:0000256" key="4">
    <source>
        <dbReference type="ARBA" id="ARBA00022719"/>
    </source>
</evidence>
<evidence type="ECO:0000313" key="14">
    <source>
        <dbReference type="Proteomes" id="UP001387100"/>
    </source>
</evidence>
<feature type="transmembrane region" description="Helical" evidence="11">
    <location>
        <begin position="156"/>
        <end position="175"/>
    </location>
</feature>
<dbReference type="InterPro" id="IPR038354">
    <property type="entry name" value="VKOR_sf"/>
</dbReference>
<feature type="transmembrane region" description="Helical" evidence="11">
    <location>
        <begin position="196"/>
        <end position="221"/>
    </location>
</feature>
<keyword evidence="5 11" id="KW-1133">Transmembrane helix</keyword>
<evidence type="ECO:0000256" key="6">
    <source>
        <dbReference type="ARBA" id="ARBA00023002"/>
    </source>
</evidence>
<dbReference type="RefSeq" id="WP_339573308.1">
    <property type="nucleotide sequence ID" value="NZ_JBBIAA010000001.1"/>
</dbReference>
<keyword evidence="9" id="KW-0676">Redox-active center</keyword>
<evidence type="ECO:0000256" key="7">
    <source>
        <dbReference type="ARBA" id="ARBA00023136"/>
    </source>
</evidence>
<keyword evidence="3 11" id="KW-0812">Transmembrane</keyword>
<dbReference type="CDD" id="cd12922">
    <property type="entry name" value="VKOR_5"/>
    <property type="match status" value="1"/>
</dbReference>
<evidence type="ECO:0000256" key="2">
    <source>
        <dbReference type="ARBA" id="ARBA00006214"/>
    </source>
</evidence>
<feature type="transmembrane region" description="Helical" evidence="11">
    <location>
        <begin position="129"/>
        <end position="150"/>
    </location>
</feature>
<dbReference type="Pfam" id="PF07884">
    <property type="entry name" value="VKOR"/>
    <property type="match status" value="1"/>
</dbReference>
<feature type="compositionally biased region" description="Basic and acidic residues" evidence="10">
    <location>
        <begin position="8"/>
        <end position="18"/>
    </location>
</feature>
<dbReference type="InterPro" id="IPR012932">
    <property type="entry name" value="VKOR"/>
</dbReference>
<evidence type="ECO:0000256" key="8">
    <source>
        <dbReference type="ARBA" id="ARBA00023157"/>
    </source>
</evidence>
<sequence>MSATDQRAAGERDARDAEGSTPDDDLVDDELPEVEPVIGDRGFGVRLVVAGLVGFVAAFVLTVERFELALDPSYVPSCSINPVLSCGSVMETDQAAVLGFPNPLIGIASFAVLTTLGVVLATGARLPRWVGLGLQVGVTAATAFVVWLIGQSLYSISALCPYCMVVWTVVIPLFWTTTARSLERGVLPAPRGVASAVVDLRVPLVLVSYAVVVLLVGIRFWDYWQTLLPFA</sequence>
<feature type="transmembrane region" description="Helical" evidence="11">
    <location>
        <begin position="43"/>
        <end position="63"/>
    </location>
</feature>
<name>A0ABU8RFS0_9ACTN</name>
<feature type="domain" description="Vitamin K epoxide reductase" evidence="12">
    <location>
        <begin position="40"/>
        <end position="181"/>
    </location>
</feature>
<comment type="similarity">
    <text evidence="2">Belongs to the VKOR family.</text>
</comment>
<evidence type="ECO:0000256" key="1">
    <source>
        <dbReference type="ARBA" id="ARBA00004141"/>
    </source>
</evidence>
<evidence type="ECO:0000256" key="10">
    <source>
        <dbReference type="SAM" id="MobiDB-lite"/>
    </source>
</evidence>
<feature type="compositionally biased region" description="Acidic residues" evidence="10">
    <location>
        <begin position="21"/>
        <end position="30"/>
    </location>
</feature>
<feature type="region of interest" description="Disordered" evidence="10">
    <location>
        <begin position="1"/>
        <end position="30"/>
    </location>
</feature>
<dbReference type="PANTHER" id="PTHR34573">
    <property type="entry name" value="VKC DOMAIN-CONTAINING PROTEIN"/>
    <property type="match status" value="1"/>
</dbReference>
<protein>
    <submittedName>
        <fullName evidence="13">Vitamin K epoxide reductase family protein</fullName>
    </submittedName>
</protein>
<comment type="subcellular location">
    <subcellularLocation>
        <location evidence="1">Membrane</location>
        <topology evidence="1">Multi-pass membrane protein</topology>
    </subcellularLocation>
</comment>
<keyword evidence="6" id="KW-0560">Oxidoreductase</keyword>
<proteinExistence type="inferred from homology"/>
<evidence type="ECO:0000313" key="13">
    <source>
        <dbReference type="EMBL" id="MEJ5943918.1"/>
    </source>
</evidence>
<dbReference type="SMART" id="SM00756">
    <property type="entry name" value="VKc"/>
    <property type="match status" value="1"/>
</dbReference>
<dbReference type="PANTHER" id="PTHR34573:SF1">
    <property type="entry name" value="VITAMIN K EPOXIDE REDUCTASE DOMAIN-CONTAINING PROTEIN"/>
    <property type="match status" value="1"/>
</dbReference>
<dbReference type="EMBL" id="JBBIAA010000001">
    <property type="protein sequence ID" value="MEJ5943918.1"/>
    <property type="molecule type" value="Genomic_DNA"/>
</dbReference>
<evidence type="ECO:0000256" key="5">
    <source>
        <dbReference type="ARBA" id="ARBA00022989"/>
    </source>
</evidence>
<feature type="transmembrane region" description="Helical" evidence="11">
    <location>
        <begin position="104"/>
        <end position="122"/>
    </location>
</feature>
<comment type="caution">
    <text evidence="13">The sequence shown here is derived from an EMBL/GenBank/DDBJ whole genome shotgun (WGS) entry which is preliminary data.</text>
</comment>
<evidence type="ECO:0000256" key="3">
    <source>
        <dbReference type="ARBA" id="ARBA00022692"/>
    </source>
</evidence>